<keyword evidence="4 6" id="KW-0238">DNA-binding</keyword>
<evidence type="ECO:0000256" key="6">
    <source>
        <dbReference type="HAMAP-Rule" id="MF_00693"/>
    </source>
</evidence>
<evidence type="ECO:0000313" key="11">
    <source>
        <dbReference type="EMBL" id="TGG89046.1"/>
    </source>
</evidence>
<dbReference type="Gene3D" id="1.10.10.200">
    <property type="match status" value="1"/>
</dbReference>
<dbReference type="Pfam" id="PF20772">
    <property type="entry name" value="TACO1_YebC_N"/>
    <property type="match status" value="1"/>
</dbReference>
<dbReference type="InterPro" id="IPR017856">
    <property type="entry name" value="Integrase-like_N"/>
</dbReference>
<evidence type="ECO:0000256" key="7">
    <source>
        <dbReference type="SAM" id="MobiDB-lite"/>
    </source>
</evidence>
<evidence type="ECO:0000313" key="12">
    <source>
        <dbReference type="Proteomes" id="UP000199322"/>
    </source>
</evidence>
<gene>
    <name evidence="11" type="ORF">E4650_02300</name>
    <name evidence="10" type="ORF">SAMN04488588_0201</name>
</gene>
<dbReference type="PANTHER" id="PTHR12532:SF6">
    <property type="entry name" value="TRANSCRIPTIONAL REGULATORY PROTEIN YEBC-RELATED"/>
    <property type="match status" value="1"/>
</dbReference>
<dbReference type="GO" id="GO:0003677">
    <property type="term" value="F:DNA binding"/>
    <property type="evidence" value="ECO:0007669"/>
    <property type="project" value="UniProtKB-UniRule"/>
</dbReference>
<evidence type="ECO:0000256" key="3">
    <source>
        <dbReference type="ARBA" id="ARBA00023015"/>
    </source>
</evidence>
<dbReference type="HAMAP" id="MF_00693">
    <property type="entry name" value="Transcrip_reg_TACO1"/>
    <property type="match status" value="1"/>
</dbReference>
<dbReference type="FunFam" id="1.10.10.200:FF:000001">
    <property type="entry name" value="Probable transcriptional regulatory protein YebC"/>
    <property type="match status" value="1"/>
</dbReference>
<dbReference type="InterPro" id="IPR002876">
    <property type="entry name" value="Transcrip_reg_TACO1-like"/>
</dbReference>
<proteinExistence type="inferred from homology"/>
<feature type="domain" description="TACO1/YebC-like second and third" evidence="8">
    <location>
        <begin position="83"/>
        <end position="236"/>
    </location>
</feature>
<dbReference type="AlphaFoldDB" id="A0A1G6I0L1"/>
<evidence type="ECO:0000313" key="10">
    <source>
        <dbReference type="EMBL" id="SDB99980.1"/>
    </source>
</evidence>
<evidence type="ECO:0000259" key="8">
    <source>
        <dbReference type="Pfam" id="PF01709"/>
    </source>
</evidence>
<dbReference type="GO" id="GO:0005829">
    <property type="term" value="C:cytosol"/>
    <property type="evidence" value="ECO:0007669"/>
    <property type="project" value="TreeGrafter"/>
</dbReference>
<dbReference type="EMBL" id="FMYV01000001">
    <property type="protein sequence ID" value="SDB99980.1"/>
    <property type="molecule type" value="Genomic_DNA"/>
</dbReference>
<dbReference type="InterPro" id="IPR049083">
    <property type="entry name" value="TACO1_YebC_N"/>
</dbReference>
<feature type="region of interest" description="Disordered" evidence="7">
    <location>
        <begin position="1"/>
        <end position="21"/>
    </location>
</feature>
<evidence type="ECO:0000313" key="13">
    <source>
        <dbReference type="Proteomes" id="UP000297288"/>
    </source>
</evidence>
<dbReference type="OrthoDB" id="9781053at2"/>
<dbReference type="InterPro" id="IPR026564">
    <property type="entry name" value="Transcrip_reg_TACO1-like_dom3"/>
</dbReference>
<evidence type="ECO:0000256" key="4">
    <source>
        <dbReference type="ARBA" id="ARBA00023125"/>
    </source>
</evidence>
<reference evidence="11 13" key="2">
    <citation type="submission" date="2019-04" db="EMBL/GenBank/DDBJ databases">
        <title>Draft genome sequence data and analysis of a Fermenting Bacterium, Geotoga petraea strain HO-Geo1, isolated from heavy-oil petroleum reservoir in Russia.</title>
        <authorList>
            <person name="Grouzdev D.S."/>
            <person name="Semenova E.M."/>
            <person name="Sokolova D.S."/>
            <person name="Tourova T.P."/>
            <person name="Poltaraus A.B."/>
            <person name="Nazina T.N."/>
        </authorList>
    </citation>
    <scope>NUCLEOTIDE SEQUENCE [LARGE SCALE GENOMIC DNA]</scope>
    <source>
        <strain evidence="11 13">HO-Geo1</strain>
    </source>
</reference>
<dbReference type="InterPro" id="IPR048300">
    <property type="entry name" value="TACO1_YebC-like_2nd/3rd_dom"/>
</dbReference>
<dbReference type="InterPro" id="IPR029072">
    <property type="entry name" value="YebC-like"/>
</dbReference>
<dbReference type="NCBIfam" id="NF001030">
    <property type="entry name" value="PRK00110.1"/>
    <property type="match status" value="1"/>
</dbReference>
<name>A0A1G6I0L1_9BACT</name>
<sequence length="251" mass="27846">MSGHNKWANIKHRKGAQDAKRSKVFTKIIRELTIAARDAGGDPDANPRLRAAMDKAKDANMPKDKIETAIKKGTGELEGEELHELLYEGYGPAGIALIISVVTDNKNRSAQEIRHILSKHGGSLAENGAVSWNFERKALIKVPKEEVEDFEEFMMEAIEAGAEDIDENSDPVEITTDPDLMAQVRDTLKEAGYSADEELTYIPKNTVTITGNDAEKLIKLLNVLDDNDDVQDVYGNYDIDDAEFERISESL</sequence>
<dbReference type="Proteomes" id="UP000199322">
    <property type="component" value="Unassembled WGS sequence"/>
</dbReference>
<organism evidence="10 12">
    <name type="scientific">Geotoga petraea</name>
    <dbReference type="NCBI Taxonomy" id="28234"/>
    <lineage>
        <taxon>Bacteria</taxon>
        <taxon>Thermotogati</taxon>
        <taxon>Thermotogota</taxon>
        <taxon>Thermotogae</taxon>
        <taxon>Petrotogales</taxon>
        <taxon>Petrotogaceae</taxon>
        <taxon>Geotoga</taxon>
    </lineage>
</organism>
<keyword evidence="3 6" id="KW-0805">Transcription regulation</keyword>
<evidence type="ECO:0000256" key="2">
    <source>
        <dbReference type="ARBA" id="ARBA00022490"/>
    </source>
</evidence>
<comment type="subcellular location">
    <subcellularLocation>
        <location evidence="6">Cytoplasm</location>
    </subcellularLocation>
</comment>
<dbReference type="PANTHER" id="PTHR12532">
    <property type="entry name" value="TRANSLATIONAL ACTIVATOR OF CYTOCHROME C OXIDASE 1"/>
    <property type="match status" value="1"/>
</dbReference>
<evidence type="ECO:0000259" key="9">
    <source>
        <dbReference type="Pfam" id="PF20772"/>
    </source>
</evidence>
<dbReference type="SUPFAM" id="SSF75625">
    <property type="entry name" value="YebC-like"/>
    <property type="match status" value="1"/>
</dbReference>
<evidence type="ECO:0000256" key="1">
    <source>
        <dbReference type="ARBA" id="ARBA00008724"/>
    </source>
</evidence>
<comment type="similarity">
    <text evidence="1 6">Belongs to the TACO1 family.</text>
</comment>
<feature type="domain" description="TACO1/YebC-like N-terminal" evidence="9">
    <location>
        <begin position="5"/>
        <end position="76"/>
    </location>
</feature>
<reference evidence="10 12" key="1">
    <citation type="submission" date="2016-10" db="EMBL/GenBank/DDBJ databases">
        <authorList>
            <person name="de Groot N.N."/>
        </authorList>
    </citation>
    <scope>NUCLEOTIDE SEQUENCE [LARGE SCALE GENOMIC DNA]</scope>
    <source>
        <strain evidence="10 12">WG14</strain>
    </source>
</reference>
<dbReference type="Proteomes" id="UP000297288">
    <property type="component" value="Unassembled WGS sequence"/>
</dbReference>
<keyword evidence="5 6" id="KW-0804">Transcription</keyword>
<keyword evidence="2 6" id="KW-0963">Cytoplasm</keyword>
<keyword evidence="12" id="KW-1185">Reference proteome</keyword>
<dbReference type="EMBL" id="SRME01000001">
    <property type="protein sequence ID" value="TGG89046.1"/>
    <property type="molecule type" value="Genomic_DNA"/>
</dbReference>
<dbReference type="NCBIfam" id="NF009044">
    <property type="entry name" value="PRK12378.1"/>
    <property type="match status" value="1"/>
</dbReference>
<dbReference type="Pfam" id="PF01709">
    <property type="entry name" value="Transcrip_reg"/>
    <property type="match status" value="1"/>
</dbReference>
<evidence type="ECO:0000256" key="5">
    <source>
        <dbReference type="ARBA" id="ARBA00023163"/>
    </source>
</evidence>
<dbReference type="STRING" id="28234.SAMN04488588_0201"/>
<dbReference type="RefSeq" id="WP_091401983.1">
    <property type="nucleotide sequence ID" value="NZ_FMYV01000001.1"/>
</dbReference>
<protein>
    <recommendedName>
        <fullName evidence="6">Probable transcriptional regulatory protein E4650_02300</fullName>
    </recommendedName>
</protein>
<dbReference type="NCBIfam" id="TIGR01033">
    <property type="entry name" value="YebC/PmpR family DNA-binding transcriptional regulator"/>
    <property type="match status" value="1"/>
</dbReference>
<accession>A0A1G6I0L1</accession>
<dbReference type="Gene3D" id="3.30.70.980">
    <property type="match status" value="2"/>
</dbReference>
<dbReference type="GO" id="GO:0006355">
    <property type="term" value="P:regulation of DNA-templated transcription"/>
    <property type="evidence" value="ECO:0007669"/>
    <property type="project" value="UniProtKB-UniRule"/>
</dbReference>